<keyword evidence="4" id="KW-0597">Phosphoprotein</keyword>
<feature type="domain" description="FYVE-type" evidence="12">
    <location>
        <begin position="160"/>
        <end position="220"/>
    </location>
</feature>
<dbReference type="PROSITE" id="PS50178">
    <property type="entry name" value="ZF_FYVE"/>
    <property type="match status" value="1"/>
</dbReference>
<dbReference type="CDD" id="cd03569">
    <property type="entry name" value="VHS_Hrs"/>
    <property type="match status" value="1"/>
</dbReference>
<comment type="function">
    <text evidence="8">Involved in intracellular signal transduction mediated by cytokines and growth factors. When associated with STAM, it suppresses DNA signaling upon stimulation by IL-2 and GM-CSF. Could be a direct effector of PI3-kinase in vesicular pathway via early endosomes and may regulate trafficking to early and late endosomes by recruiting clathrin. May concentrate ubiquitinated receptors within clathrin-coated regions. Involved in down-regulation of receptor tyrosine kinase via multivesicular body (MVBs) when complexed with STAM (ESCRT-0 complex). The ESCRT-0 complex binds ubiquitin and acts as sorting machinery that recognizes ubiquitinated receptors and transfers them to further sequential lysosomal sorting/trafficking processes. May contribute to the efficient recruitment of SMADs to the activin receptor complex. Involved in receptor recycling via its association with the CART complex, a multiprotein complex required for efficient transferrin receptor recycling but not for EGFR degradation.</text>
</comment>
<dbReference type="InterPro" id="IPR017073">
    <property type="entry name" value="HGS/VPS27"/>
</dbReference>
<dbReference type="PANTHER" id="PTHR46275">
    <property type="entry name" value="HEPATOCYTE GROWTH FACTOR-REGULATED TYROSINE KINASE SUBSTRATE"/>
    <property type="match status" value="1"/>
</dbReference>
<accession>A0A4X1UCN1</accession>
<dbReference type="InterPro" id="IPR024641">
    <property type="entry name" value="HRS_helical"/>
</dbReference>
<organism evidence="14 15">
    <name type="scientific">Sus scrofa</name>
    <name type="common">Pig</name>
    <dbReference type="NCBI Taxonomy" id="9823"/>
    <lineage>
        <taxon>Eukaryota</taxon>
        <taxon>Metazoa</taxon>
        <taxon>Chordata</taxon>
        <taxon>Craniata</taxon>
        <taxon>Vertebrata</taxon>
        <taxon>Euteleostomi</taxon>
        <taxon>Mammalia</taxon>
        <taxon>Eutheria</taxon>
        <taxon>Laurasiatheria</taxon>
        <taxon>Artiodactyla</taxon>
        <taxon>Suina</taxon>
        <taxon>Suidae</taxon>
        <taxon>Sus</taxon>
    </lineage>
</organism>
<feature type="compositionally biased region" description="Low complexity" evidence="11">
    <location>
        <begin position="747"/>
        <end position="758"/>
    </location>
</feature>
<evidence type="ECO:0000313" key="15">
    <source>
        <dbReference type="Proteomes" id="UP000314985"/>
    </source>
</evidence>
<keyword evidence="7" id="KW-0862">Zinc</keyword>
<evidence type="ECO:0000256" key="8">
    <source>
        <dbReference type="PIRNR" id="PIRNR036956"/>
    </source>
</evidence>
<dbReference type="Gene3D" id="1.20.5.1940">
    <property type="match status" value="1"/>
</dbReference>
<dbReference type="SUPFAM" id="SSF48464">
    <property type="entry name" value="ENTH/VHS domain"/>
    <property type="match status" value="1"/>
</dbReference>
<feature type="compositionally biased region" description="Low complexity" evidence="11">
    <location>
        <begin position="771"/>
        <end position="790"/>
    </location>
</feature>
<keyword evidence="3 8" id="KW-0963">Cytoplasm</keyword>
<feature type="compositionally biased region" description="Low complexity" evidence="11">
    <location>
        <begin position="289"/>
        <end position="310"/>
    </location>
</feature>
<dbReference type="CDD" id="cd21387">
    <property type="entry name" value="GAT_Hrs"/>
    <property type="match status" value="1"/>
</dbReference>
<reference evidence="14 15" key="1">
    <citation type="submission" date="2017-08" db="EMBL/GenBank/DDBJ databases">
        <title>USMARCv1.0.</title>
        <authorList>
            <person name="Hannum G.I."/>
            <person name="Koren S."/>
            <person name="Schroeder S.G."/>
            <person name="Chin S.C."/>
            <person name="Nonneman D.J."/>
            <person name="Becker S.A."/>
            <person name="Rosen B.D."/>
            <person name="Bickhart D.M."/>
            <person name="Putnam N.H."/>
            <person name="Green R.E."/>
            <person name="Tuggle C.K."/>
            <person name="Liu H."/>
            <person name="Rohrer G.A."/>
            <person name="Warr A."/>
            <person name="Hall R."/>
            <person name="Kim K."/>
            <person name="Hume D.A."/>
            <person name="Talbot R."/>
            <person name="Chow W."/>
            <person name="Howe K."/>
            <person name="Schwartz A.S."/>
            <person name="Watson M."/>
            <person name="Archibald A.L."/>
            <person name="Phillippy A.M."/>
            <person name="Smith T.P.L."/>
        </authorList>
    </citation>
    <scope>NUCLEOTIDE SEQUENCE [LARGE SCALE GENOMIC DNA]</scope>
</reference>
<dbReference type="InterPro" id="IPR008942">
    <property type="entry name" value="ENTH_VHS"/>
</dbReference>
<dbReference type="SMART" id="SM00064">
    <property type="entry name" value="FYVE"/>
    <property type="match status" value="1"/>
</dbReference>
<evidence type="ECO:0000256" key="2">
    <source>
        <dbReference type="ARBA" id="ARBA00015450"/>
    </source>
</evidence>
<evidence type="ECO:0000256" key="1">
    <source>
        <dbReference type="ARBA" id="ARBA00004469"/>
    </source>
</evidence>
<name>A0A4X1UCN1_PIG</name>
<dbReference type="InterPro" id="IPR003903">
    <property type="entry name" value="UIM_dom"/>
</dbReference>
<keyword evidence="8" id="KW-0472">Membrane</keyword>
<dbReference type="GO" id="GO:0015031">
    <property type="term" value="P:protein transport"/>
    <property type="evidence" value="ECO:0007669"/>
    <property type="project" value="UniProtKB-KW"/>
</dbReference>
<keyword evidence="10" id="KW-0175">Coiled coil</keyword>
<feature type="region of interest" description="Disordered" evidence="11">
    <location>
        <begin position="642"/>
        <end position="668"/>
    </location>
</feature>
<dbReference type="SMART" id="SM00288">
    <property type="entry name" value="VHS"/>
    <property type="match status" value="1"/>
</dbReference>
<evidence type="ECO:0000259" key="13">
    <source>
        <dbReference type="PROSITE" id="PS50179"/>
    </source>
</evidence>
<dbReference type="Pfam" id="PF00790">
    <property type="entry name" value="VHS"/>
    <property type="match status" value="1"/>
</dbReference>
<dbReference type="GO" id="GO:0032585">
    <property type="term" value="C:multivesicular body membrane"/>
    <property type="evidence" value="ECO:0007669"/>
    <property type="project" value="UniProtKB-SubCell"/>
</dbReference>
<keyword evidence="8" id="KW-0967">Endosome</keyword>
<evidence type="ECO:0000256" key="9">
    <source>
        <dbReference type="PROSITE-ProRule" id="PRU00091"/>
    </source>
</evidence>
<evidence type="ECO:0000256" key="4">
    <source>
        <dbReference type="ARBA" id="ARBA00022553"/>
    </source>
</evidence>
<keyword evidence="6 9" id="KW-0863">Zinc-finger</keyword>
<keyword evidence="8" id="KW-0813">Transport</keyword>
<dbReference type="InterPro" id="IPR002014">
    <property type="entry name" value="VHS_dom"/>
</dbReference>
<feature type="region of interest" description="Disordered" evidence="11">
    <location>
        <begin position="226"/>
        <end position="318"/>
    </location>
</feature>
<dbReference type="Pfam" id="PF01363">
    <property type="entry name" value="FYVE"/>
    <property type="match status" value="1"/>
</dbReference>
<dbReference type="Gene3D" id="3.30.40.10">
    <property type="entry name" value="Zinc/RING finger domain, C3HC4 (zinc finger)"/>
    <property type="match status" value="1"/>
</dbReference>
<proteinExistence type="predicted"/>
<dbReference type="SUPFAM" id="SSF57903">
    <property type="entry name" value="FYVE/PHD zinc finger"/>
    <property type="match status" value="1"/>
</dbReference>
<feature type="region of interest" description="Disordered" evidence="11">
    <location>
        <begin position="337"/>
        <end position="401"/>
    </location>
</feature>
<dbReference type="Ensembl" id="ENSSSCT00070030746.1">
    <property type="protein sequence ID" value="ENSSSCP00070025639.1"/>
    <property type="gene ID" value="ENSSSCG00070015589.1"/>
</dbReference>
<evidence type="ECO:0000256" key="5">
    <source>
        <dbReference type="ARBA" id="ARBA00022723"/>
    </source>
</evidence>
<feature type="domain" description="VHS" evidence="13">
    <location>
        <begin position="15"/>
        <end position="143"/>
    </location>
</feature>
<gene>
    <name evidence="14" type="primary">HGS</name>
</gene>
<dbReference type="AlphaFoldDB" id="A0A4X1UCN1"/>
<dbReference type="GO" id="GO:0008270">
    <property type="term" value="F:zinc ion binding"/>
    <property type="evidence" value="ECO:0007669"/>
    <property type="project" value="UniProtKB-KW"/>
</dbReference>
<dbReference type="PIRSF" id="PIRSF036956">
    <property type="entry name" value="Hrs_Vps27"/>
    <property type="match status" value="1"/>
</dbReference>
<dbReference type="FunFam" id="1.25.40.90:FF:000014">
    <property type="entry name" value="Hepatocyte growth factor-regulated tyrosine kinase substrate"/>
    <property type="match status" value="1"/>
</dbReference>
<dbReference type="InterPro" id="IPR017455">
    <property type="entry name" value="Znf_FYVE-rel"/>
</dbReference>
<evidence type="ECO:0000256" key="11">
    <source>
        <dbReference type="SAM" id="MobiDB-lite"/>
    </source>
</evidence>
<evidence type="ECO:0000256" key="3">
    <source>
        <dbReference type="ARBA" id="ARBA00022490"/>
    </source>
</evidence>
<feature type="region of interest" description="Disordered" evidence="11">
    <location>
        <begin position="736"/>
        <end position="758"/>
    </location>
</feature>
<evidence type="ECO:0000313" key="14">
    <source>
        <dbReference type="Ensembl" id="ENSSSCP00070025639.1"/>
    </source>
</evidence>
<dbReference type="FunFam" id="3.30.40.10:FF:000028">
    <property type="entry name" value="Putative hepatocyte growth factor-regulated tyrosine kinase substrate"/>
    <property type="match status" value="1"/>
</dbReference>
<dbReference type="InterPro" id="IPR000306">
    <property type="entry name" value="Znf_FYVE"/>
</dbReference>
<evidence type="ECO:0000256" key="6">
    <source>
        <dbReference type="ARBA" id="ARBA00022771"/>
    </source>
</evidence>
<comment type="subcellular location">
    <subcellularLocation>
        <location evidence="8">Cytoplasm</location>
    </subcellularLocation>
    <subcellularLocation>
        <location evidence="1 8">Early endosome membrane</location>
        <topology evidence="1 8">Peripheral membrane protein</topology>
        <orientation evidence="1 8">Cytoplasmic side</orientation>
    </subcellularLocation>
    <subcellularLocation>
        <location evidence="8">Endosome</location>
        <location evidence="8">Multivesicular body membrane</location>
        <topology evidence="8">Peripheral membrane protein</topology>
    </subcellularLocation>
</comment>
<dbReference type="GO" id="GO:0031901">
    <property type="term" value="C:early endosome membrane"/>
    <property type="evidence" value="ECO:0007669"/>
    <property type="project" value="UniProtKB-SubCell"/>
</dbReference>
<evidence type="ECO:0000259" key="12">
    <source>
        <dbReference type="PROSITE" id="PS50178"/>
    </source>
</evidence>
<dbReference type="Gene3D" id="1.25.40.90">
    <property type="match status" value="1"/>
</dbReference>
<feature type="region of interest" description="Disordered" evidence="11">
    <location>
        <begin position="771"/>
        <end position="796"/>
    </location>
</feature>
<protein>
    <recommendedName>
        <fullName evidence="2 8">Hepatocyte growth factor-regulated tyrosine kinase substrate</fullName>
    </recommendedName>
</protein>
<dbReference type="GO" id="GO:0019904">
    <property type="term" value="F:protein domain specific binding"/>
    <property type="evidence" value="ECO:0007669"/>
    <property type="project" value="UniProtKB-UniRule"/>
</dbReference>
<keyword evidence="8" id="KW-0653">Protein transport</keyword>
<sequence>MGRGSGTFERLLDKATSQLLLETDWESILQICDLIRQGDTQAKYAVSSIKKKVNDKNPHVALYALEVMESVVKNCGQTVHDEVANKQTMEELKELLKRQVEVSVRNKILHLIQAWAHAFRNEPKYKVVQDTYQIMKVEGHVFPEFKESDAMFAAERAPDWVDAEECHRCRVQFGVMTRKHHCRACGQIFCGKCSSRCSTIPKFGIEKEVRVCEPCYEQLNKKAEGKAASTELPPEYLTSPLSQQSQLPPKRDETALQEEEELQLALALSQSEAEEKERTRQKSAYAAYPKAEPASVASSAPPASSLYSSPVNSSAPLAEDIDPELARYLNRNYWEKKQEEARKSPTPSAPVPLAESAAQPGEGHAVPASVETPLPEGDPQPVTPAGGPFGEYQNGESEESHAQFLKALQNAVSTFVNRVRSNHVRGRSITNDSAVLSLFQSINGMHPQLLELLNQLDERRLYYEGLQDKLAQIRDARGALSALREEHREKLRRAAEEAERQRQIQLAQKLEIMRQKKQEYLEVQRQLAIQRLQEQEKERQLRLEQQKQTIQMRAQMPAFSLPYAQLQAMPTAGGVLYQPSGPASFAGTFSPAGSVEGSPMHTVYMSQPAPAAGGPYPSLPGAAADPSMVGAYMYPAGATGAQTAPPGPAGPTASPAYSSYQPSPAQAYQNVASQPPQSLPAVSQPPQAGALGYVGGQAVSVGYQPYGMQVRGWGLCRSPSSSPLWLPLAQRAGVSPPGSLDCPPRPGRASAAPAAALPHRAAARVPADGTLRRPSPAAAPCGPAAARTGAAGTGQRGPAHLLRLSLAGSPPPIRVTLRFWPPVS</sequence>
<dbReference type="PROSITE" id="PS50330">
    <property type="entry name" value="UIM"/>
    <property type="match status" value="1"/>
</dbReference>
<dbReference type="GO" id="GO:0043130">
    <property type="term" value="F:ubiquitin binding"/>
    <property type="evidence" value="ECO:0007669"/>
    <property type="project" value="InterPro"/>
</dbReference>
<feature type="coiled-coil region" evidence="10">
    <location>
        <begin position="466"/>
        <end position="549"/>
    </location>
</feature>
<dbReference type="PROSITE" id="PS50179">
    <property type="entry name" value="VHS"/>
    <property type="match status" value="1"/>
</dbReference>
<reference evidence="14" key="2">
    <citation type="submission" date="2025-08" db="UniProtKB">
        <authorList>
            <consortium name="Ensembl"/>
        </authorList>
    </citation>
    <scope>IDENTIFICATION</scope>
</reference>
<dbReference type="InterPro" id="IPR011011">
    <property type="entry name" value="Znf_FYVE_PHD"/>
</dbReference>
<dbReference type="FunFam" id="1.20.5.1940:FF:000003">
    <property type="entry name" value="Hepatocyte growth factor-regulated tyrosine kinase substrate"/>
    <property type="match status" value="1"/>
</dbReference>
<dbReference type="GO" id="GO:0035091">
    <property type="term" value="F:phosphatidylinositol binding"/>
    <property type="evidence" value="ECO:0007669"/>
    <property type="project" value="InterPro"/>
</dbReference>
<keyword evidence="5" id="KW-0479">Metal-binding</keyword>
<dbReference type="Proteomes" id="UP000314985">
    <property type="component" value="Chromosome 12"/>
</dbReference>
<dbReference type="PANTHER" id="PTHR46275:SF1">
    <property type="entry name" value="HEPATOCYTE GROWTH FACTOR-REGULATED TYROSINE KINASE SUBSTRATE"/>
    <property type="match status" value="1"/>
</dbReference>
<evidence type="ECO:0000256" key="7">
    <source>
        <dbReference type="ARBA" id="ARBA00022833"/>
    </source>
</evidence>
<dbReference type="CDD" id="cd15720">
    <property type="entry name" value="FYVE_Hrs"/>
    <property type="match status" value="1"/>
</dbReference>
<dbReference type="Pfam" id="PF12210">
    <property type="entry name" value="Hrs_helical"/>
    <property type="match status" value="1"/>
</dbReference>
<dbReference type="InterPro" id="IPR013083">
    <property type="entry name" value="Znf_RING/FYVE/PHD"/>
</dbReference>
<evidence type="ECO:0000256" key="10">
    <source>
        <dbReference type="SAM" id="Coils"/>
    </source>
</evidence>